<dbReference type="OrthoDB" id="6397545at2"/>
<organism evidence="4 5">
    <name type="scientific">Shewanella mangrovi</name>
    <dbReference type="NCBI Taxonomy" id="1515746"/>
    <lineage>
        <taxon>Bacteria</taxon>
        <taxon>Pseudomonadati</taxon>
        <taxon>Pseudomonadota</taxon>
        <taxon>Gammaproteobacteria</taxon>
        <taxon>Alteromonadales</taxon>
        <taxon>Shewanellaceae</taxon>
        <taxon>Shewanella</taxon>
    </lineage>
</organism>
<proteinExistence type="predicted"/>
<dbReference type="Pfam" id="PF00486">
    <property type="entry name" value="Trans_reg_C"/>
    <property type="match status" value="1"/>
</dbReference>
<dbReference type="InterPro" id="IPR016032">
    <property type="entry name" value="Sig_transdc_resp-reg_C-effctor"/>
</dbReference>
<dbReference type="Gene3D" id="1.10.10.10">
    <property type="entry name" value="Winged helix-like DNA-binding domain superfamily/Winged helix DNA-binding domain"/>
    <property type="match status" value="1"/>
</dbReference>
<evidence type="ECO:0000259" key="3">
    <source>
        <dbReference type="PROSITE" id="PS51755"/>
    </source>
</evidence>
<dbReference type="Proteomes" id="UP000029264">
    <property type="component" value="Unassembled WGS sequence"/>
</dbReference>
<dbReference type="GO" id="GO:0003677">
    <property type="term" value="F:DNA binding"/>
    <property type="evidence" value="ECO:0007669"/>
    <property type="project" value="UniProtKB-UniRule"/>
</dbReference>
<keyword evidence="1 2" id="KW-0238">DNA-binding</keyword>
<dbReference type="eggNOG" id="COG0745">
    <property type="taxonomic scope" value="Bacteria"/>
</dbReference>
<dbReference type="EMBL" id="JPEO01000001">
    <property type="protein sequence ID" value="KFZ39151.1"/>
    <property type="molecule type" value="Genomic_DNA"/>
</dbReference>
<dbReference type="InterPro" id="IPR001867">
    <property type="entry name" value="OmpR/PhoB-type_DNA-bd"/>
</dbReference>
<dbReference type="STRING" id="1515746.HR45_01765"/>
<dbReference type="SUPFAM" id="SSF46894">
    <property type="entry name" value="C-terminal effector domain of the bipartite response regulators"/>
    <property type="match status" value="1"/>
</dbReference>
<feature type="domain" description="OmpR/PhoB-type" evidence="3">
    <location>
        <begin position="1"/>
        <end position="96"/>
    </location>
</feature>
<dbReference type="RefSeq" id="WP_037439054.1">
    <property type="nucleotide sequence ID" value="NZ_JPEO01000001.1"/>
</dbReference>
<sequence length="248" mass="28031">MRIGDCWFDEASGELTHQHDDKHWHLPRAERHVLTTLIAHQGTPVSKFDLRGGGDEYPPLSDSSVARAVCMLRSYLGPEHEMLIETVKGKGYLLHRHTPSKAAPSNKTGWRYCQRHWLITALLALLLLGSVYYLNHHTEPQPSVPLVKQALFTQSGQQLQLMLYANSRTNNQLLLQQAAVISTVVQSCHSTVWHEIYASLSHDKQVLNMTLRGESKGQSLVRNLKISDARQPKDFINQLWLQGVNLCG</sequence>
<reference evidence="4 5" key="1">
    <citation type="submission" date="2014-06" db="EMBL/GenBank/DDBJ databases">
        <title>Shewanella sp. YQH10.</title>
        <authorList>
            <person name="Liu Y."/>
            <person name="Zeng R."/>
        </authorList>
    </citation>
    <scope>NUCLEOTIDE SEQUENCE [LARGE SCALE GENOMIC DNA]</scope>
    <source>
        <strain evidence="4 5">YQH10</strain>
    </source>
</reference>
<accession>A0A094K370</accession>
<dbReference type="GO" id="GO:0000160">
    <property type="term" value="P:phosphorelay signal transduction system"/>
    <property type="evidence" value="ECO:0007669"/>
    <property type="project" value="InterPro"/>
</dbReference>
<protein>
    <recommendedName>
        <fullName evidence="3">OmpR/PhoB-type domain-containing protein</fullName>
    </recommendedName>
</protein>
<evidence type="ECO:0000256" key="1">
    <source>
        <dbReference type="ARBA" id="ARBA00023125"/>
    </source>
</evidence>
<dbReference type="SMART" id="SM00862">
    <property type="entry name" value="Trans_reg_C"/>
    <property type="match status" value="1"/>
</dbReference>
<dbReference type="GO" id="GO:0006355">
    <property type="term" value="P:regulation of DNA-templated transcription"/>
    <property type="evidence" value="ECO:0007669"/>
    <property type="project" value="InterPro"/>
</dbReference>
<name>A0A094K370_9GAMM</name>
<gene>
    <name evidence="4" type="ORF">HR45_01765</name>
</gene>
<evidence type="ECO:0000256" key="2">
    <source>
        <dbReference type="PROSITE-ProRule" id="PRU01091"/>
    </source>
</evidence>
<evidence type="ECO:0000313" key="4">
    <source>
        <dbReference type="EMBL" id="KFZ39151.1"/>
    </source>
</evidence>
<keyword evidence="5" id="KW-1185">Reference proteome</keyword>
<comment type="caution">
    <text evidence="4">The sequence shown here is derived from an EMBL/GenBank/DDBJ whole genome shotgun (WGS) entry which is preliminary data.</text>
</comment>
<feature type="DNA-binding region" description="OmpR/PhoB-type" evidence="2">
    <location>
        <begin position="1"/>
        <end position="96"/>
    </location>
</feature>
<dbReference type="PROSITE" id="PS51755">
    <property type="entry name" value="OMPR_PHOB"/>
    <property type="match status" value="1"/>
</dbReference>
<evidence type="ECO:0000313" key="5">
    <source>
        <dbReference type="Proteomes" id="UP000029264"/>
    </source>
</evidence>
<dbReference type="InterPro" id="IPR036388">
    <property type="entry name" value="WH-like_DNA-bd_sf"/>
</dbReference>
<dbReference type="AlphaFoldDB" id="A0A094K370"/>